<feature type="compositionally biased region" description="Basic and acidic residues" evidence="1">
    <location>
        <begin position="209"/>
        <end position="225"/>
    </location>
</feature>
<name>A0A7M7R428_NASVI</name>
<sequence>MRQGATVGDFYDELNVLLSSAKNALKEEKGEENIDKMMEPLEIPKNLQEAYEEAVPLESRLEARIIPDSRPRITRNYYNGQNSYNNGYGNEGGYNNRGHEGYRSQNKYDERNHREQNYVGYVNEQEDYVGYVNQPEQRERSNNYGRNNYYQNNYNRNSYQRGNSNYNNYGRGGYQRGYNNSNRQGGSNWPSWNRNNGQGNQRQIFNHENGCHEDYQPSGPDRRENYNNYPNNWRGGNGRNYQQNENERENLNSQGARHGERMTSQERNQSQRQQQDPDQHKYQQQMQNYNQGKQNPIQNSQNNYGPQRAPVMTILTKQPEFQECVQPTARDLKSLIGKMMNQQQ</sequence>
<dbReference type="InParanoid" id="A0A7M7R428"/>
<dbReference type="KEGG" id="nvi:116738673"/>
<evidence type="ECO:0000256" key="1">
    <source>
        <dbReference type="SAM" id="MobiDB-lite"/>
    </source>
</evidence>
<dbReference type="Proteomes" id="UP000002358">
    <property type="component" value="Unassembled WGS sequence"/>
</dbReference>
<evidence type="ECO:0000313" key="3">
    <source>
        <dbReference type="Proteomes" id="UP000002358"/>
    </source>
</evidence>
<dbReference type="EnsemblMetazoa" id="XM_032601931">
    <property type="protein sequence ID" value="XP_032457822"/>
    <property type="gene ID" value="LOC116738673"/>
</dbReference>
<feature type="compositionally biased region" description="Low complexity" evidence="1">
    <location>
        <begin position="226"/>
        <end position="244"/>
    </location>
</feature>
<dbReference type="RefSeq" id="XP_032457822.1">
    <property type="nucleotide sequence ID" value="XM_032601931.1"/>
</dbReference>
<dbReference type="GeneID" id="116738673"/>
<feature type="compositionally biased region" description="Low complexity" evidence="1">
    <location>
        <begin position="142"/>
        <end position="169"/>
    </location>
</feature>
<feature type="region of interest" description="Disordered" evidence="1">
    <location>
        <begin position="135"/>
        <end position="283"/>
    </location>
</feature>
<organism evidence="2 3">
    <name type="scientific">Nasonia vitripennis</name>
    <name type="common">Parasitic wasp</name>
    <dbReference type="NCBI Taxonomy" id="7425"/>
    <lineage>
        <taxon>Eukaryota</taxon>
        <taxon>Metazoa</taxon>
        <taxon>Ecdysozoa</taxon>
        <taxon>Arthropoda</taxon>
        <taxon>Hexapoda</taxon>
        <taxon>Insecta</taxon>
        <taxon>Pterygota</taxon>
        <taxon>Neoptera</taxon>
        <taxon>Endopterygota</taxon>
        <taxon>Hymenoptera</taxon>
        <taxon>Apocrita</taxon>
        <taxon>Proctotrupomorpha</taxon>
        <taxon>Chalcidoidea</taxon>
        <taxon>Pteromalidae</taxon>
        <taxon>Pteromalinae</taxon>
        <taxon>Nasonia</taxon>
    </lineage>
</organism>
<feature type="region of interest" description="Disordered" evidence="1">
    <location>
        <begin position="77"/>
        <end position="104"/>
    </location>
</feature>
<proteinExistence type="predicted"/>
<feature type="compositionally biased region" description="Low complexity" evidence="1">
    <location>
        <begin position="193"/>
        <end position="203"/>
    </location>
</feature>
<evidence type="ECO:0000313" key="2">
    <source>
        <dbReference type="EnsemblMetazoa" id="XP_032457822"/>
    </source>
</evidence>
<keyword evidence="3" id="KW-1185">Reference proteome</keyword>
<accession>A0A7M7R428</accession>
<feature type="compositionally biased region" description="Low complexity" evidence="1">
    <location>
        <begin position="265"/>
        <end position="274"/>
    </location>
</feature>
<dbReference type="AlphaFoldDB" id="A0A7M7R428"/>
<reference evidence="2" key="1">
    <citation type="submission" date="2021-01" db="UniProtKB">
        <authorList>
            <consortium name="EnsemblMetazoa"/>
        </authorList>
    </citation>
    <scope>IDENTIFICATION</scope>
</reference>
<dbReference type="OrthoDB" id="10667206at2759"/>
<protein>
    <submittedName>
        <fullName evidence="2">Uncharacterized protein</fullName>
    </submittedName>
</protein>
<feature type="compositionally biased region" description="Low complexity" evidence="1">
    <location>
        <begin position="77"/>
        <end position="96"/>
    </location>
</feature>